<dbReference type="EMBL" id="JAMYWD010000011">
    <property type="protein sequence ID" value="KAJ4954665.1"/>
    <property type="molecule type" value="Genomic_DNA"/>
</dbReference>
<reference evidence="1" key="1">
    <citation type="journal article" date="2023" name="Plant J.">
        <title>The genome of the king protea, Protea cynaroides.</title>
        <authorList>
            <person name="Chang J."/>
            <person name="Duong T.A."/>
            <person name="Schoeman C."/>
            <person name="Ma X."/>
            <person name="Roodt D."/>
            <person name="Barker N."/>
            <person name="Li Z."/>
            <person name="Van de Peer Y."/>
            <person name="Mizrachi E."/>
        </authorList>
    </citation>
    <scope>NUCLEOTIDE SEQUENCE</scope>
    <source>
        <tissue evidence="1">Young leaves</tissue>
    </source>
</reference>
<sequence length="119" mass="13774">MGGWKSECMTVCISIYLVNKRKEKKKRFIYVRFDDNLGFCGSLPPSLYTVDSALCHVMCFCSLGGSVSHEQCEQENLETLIRHWNLSAYCVIISSLHQSKHLSTRHYPWEALDDLHKFL</sequence>
<name>A0A9Q0JXY3_9MAGN</name>
<organism evidence="1 2">
    <name type="scientific">Protea cynaroides</name>
    <dbReference type="NCBI Taxonomy" id="273540"/>
    <lineage>
        <taxon>Eukaryota</taxon>
        <taxon>Viridiplantae</taxon>
        <taxon>Streptophyta</taxon>
        <taxon>Embryophyta</taxon>
        <taxon>Tracheophyta</taxon>
        <taxon>Spermatophyta</taxon>
        <taxon>Magnoliopsida</taxon>
        <taxon>Proteales</taxon>
        <taxon>Proteaceae</taxon>
        <taxon>Protea</taxon>
    </lineage>
</organism>
<comment type="caution">
    <text evidence="1">The sequence shown here is derived from an EMBL/GenBank/DDBJ whole genome shotgun (WGS) entry which is preliminary data.</text>
</comment>
<keyword evidence="2" id="KW-1185">Reference proteome</keyword>
<gene>
    <name evidence="1" type="ORF">NE237_011448</name>
</gene>
<proteinExistence type="predicted"/>
<evidence type="ECO:0000313" key="1">
    <source>
        <dbReference type="EMBL" id="KAJ4954665.1"/>
    </source>
</evidence>
<accession>A0A9Q0JXY3</accession>
<protein>
    <submittedName>
        <fullName evidence="1">Uncharacterized protein</fullName>
    </submittedName>
</protein>
<dbReference type="Proteomes" id="UP001141806">
    <property type="component" value="Unassembled WGS sequence"/>
</dbReference>
<dbReference type="AlphaFoldDB" id="A0A9Q0JXY3"/>
<evidence type="ECO:0000313" key="2">
    <source>
        <dbReference type="Proteomes" id="UP001141806"/>
    </source>
</evidence>